<dbReference type="OrthoDB" id="9815829at2"/>
<dbReference type="PANTHER" id="PTHR43685:SF5">
    <property type="entry name" value="GLYCOSYLTRANSFERASE EPSE-RELATED"/>
    <property type="match status" value="1"/>
</dbReference>
<evidence type="ECO:0000313" key="6">
    <source>
        <dbReference type="Proteomes" id="UP000007887"/>
    </source>
</evidence>
<comment type="similarity">
    <text evidence="1">Belongs to the glycosyltransferase 2 family.</text>
</comment>
<keyword evidence="3 5" id="KW-0808">Transferase</keyword>
<dbReference type="InterPro" id="IPR001173">
    <property type="entry name" value="Glyco_trans_2-like"/>
</dbReference>
<dbReference type="SUPFAM" id="SSF53448">
    <property type="entry name" value="Nucleotide-diphospho-sugar transferases"/>
    <property type="match status" value="1"/>
</dbReference>
<dbReference type="KEGG" id="sri:SELR_26880"/>
<gene>
    <name evidence="5" type="ordered locus">SELR_26880</name>
</gene>
<dbReference type="AlphaFoldDB" id="I0GUF9"/>
<dbReference type="PANTHER" id="PTHR43685">
    <property type="entry name" value="GLYCOSYLTRANSFERASE"/>
    <property type="match status" value="1"/>
</dbReference>
<dbReference type="InterPro" id="IPR050834">
    <property type="entry name" value="Glycosyltransf_2"/>
</dbReference>
<evidence type="ECO:0000256" key="3">
    <source>
        <dbReference type="ARBA" id="ARBA00022679"/>
    </source>
</evidence>
<dbReference type="Gene3D" id="3.90.550.10">
    <property type="entry name" value="Spore Coat Polysaccharide Biosynthesis Protein SpsA, Chain A"/>
    <property type="match status" value="1"/>
</dbReference>
<feature type="domain" description="Glycosyltransferase 2-like" evidence="4">
    <location>
        <begin position="11"/>
        <end position="166"/>
    </location>
</feature>
<reference evidence="5 6" key="1">
    <citation type="submission" date="2011-10" db="EMBL/GenBank/DDBJ databases">
        <title>Whole genome sequence of Selenomonas ruminantium subsp. lactilytica TAM6421.</title>
        <authorList>
            <person name="Oguchi A."/>
            <person name="Ankai A."/>
            <person name="Kaneko J."/>
            <person name="Yamada-Narita S."/>
            <person name="Fukui S."/>
            <person name="Takahashi M."/>
            <person name="Onodera T."/>
            <person name="Kojima S."/>
            <person name="Fushimi T."/>
            <person name="Abe N."/>
            <person name="Kamio Y."/>
            <person name="Yamazaki S."/>
            <person name="Fujita N."/>
        </authorList>
    </citation>
    <scope>NUCLEOTIDE SEQUENCE [LARGE SCALE GENOMIC DNA]</scope>
    <source>
        <strain evidence="6">NBRC 103574 / TAM6421</strain>
    </source>
</reference>
<dbReference type="InterPro" id="IPR029044">
    <property type="entry name" value="Nucleotide-diphossugar_trans"/>
</dbReference>
<accession>I0GUF9</accession>
<protein>
    <submittedName>
        <fullName evidence="5">Putative glycosyl transferase family 2 protein</fullName>
    </submittedName>
</protein>
<dbReference type="eggNOG" id="COG1215">
    <property type="taxonomic scope" value="Bacteria"/>
</dbReference>
<proteinExistence type="inferred from homology"/>
<dbReference type="Pfam" id="PF00535">
    <property type="entry name" value="Glycos_transf_2"/>
    <property type="match status" value="1"/>
</dbReference>
<evidence type="ECO:0000259" key="4">
    <source>
        <dbReference type="Pfam" id="PF00535"/>
    </source>
</evidence>
<dbReference type="Proteomes" id="UP000007887">
    <property type="component" value="Chromosome"/>
</dbReference>
<organism evidence="5 6">
    <name type="scientific">Selenomonas ruminantium subsp. lactilytica (strain NBRC 103574 / TAM6421)</name>
    <dbReference type="NCBI Taxonomy" id="927704"/>
    <lineage>
        <taxon>Bacteria</taxon>
        <taxon>Bacillati</taxon>
        <taxon>Bacillota</taxon>
        <taxon>Negativicutes</taxon>
        <taxon>Selenomonadales</taxon>
        <taxon>Selenomonadaceae</taxon>
        <taxon>Selenomonas</taxon>
    </lineage>
</organism>
<sequence length="285" mass="33145">MGNSELSPRVSVIMGVYNAMGRKEQLLQSIHSILNQNYKNFEFIICDDCSEDDTCAFIKKIAEYDDRIVLLQNERNMRLAFTLNRCLGVARGEYIARMDDDDVSYPDRLKKEVEFLDDNQEISIVGSNAEYIDETGVWGESNEIRYPQKKDLLWGPCFIHPSVMMRKNAIDILGGYNNSTRRGQDYELWMRLYAAGYKGANIAEKLLQYRWDKEAYKKRKFIYRIEEAKIRYKGFKKLGLHPRGLLFVIKPLLAGIIPNKIIRLIHEIILSSIKNSNENNIRGIK</sequence>
<evidence type="ECO:0000313" key="5">
    <source>
        <dbReference type="EMBL" id="BAL84396.1"/>
    </source>
</evidence>
<evidence type="ECO:0000256" key="1">
    <source>
        <dbReference type="ARBA" id="ARBA00006739"/>
    </source>
</evidence>
<dbReference type="EMBL" id="AP012292">
    <property type="protein sequence ID" value="BAL84396.1"/>
    <property type="molecule type" value="Genomic_DNA"/>
</dbReference>
<dbReference type="GO" id="GO:0016757">
    <property type="term" value="F:glycosyltransferase activity"/>
    <property type="evidence" value="ECO:0007669"/>
    <property type="project" value="UniProtKB-KW"/>
</dbReference>
<evidence type="ECO:0000256" key="2">
    <source>
        <dbReference type="ARBA" id="ARBA00022676"/>
    </source>
</evidence>
<dbReference type="PATRIC" id="fig|927704.6.peg.2775"/>
<name>I0GUF9_SELRL</name>
<dbReference type="HOGENOM" id="CLU_025996_0_9_9"/>
<dbReference type="RefSeq" id="WP_014425813.1">
    <property type="nucleotide sequence ID" value="NC_017068.1"/>
</dbReference>
<keyword evidence="2" id="KW-0328">Glycosyltransferase</keyword>